<protein>
    <submittedName>
        <fullName evidence="2">Uncharacterized protein</fullName>
    </submittedName>
</protein>
<dbReference type="Proteomes" id="UP000027265">
    <property type="component" value="Unassembled WGS sequence"/>
</dbReference>
<accession>A0A067Q7B1</accession>
<dbReference type="STRING" id="933084.A0A067Q7B1"/>
<evidence type="ECO:0000313" key="3">
    <source>
        <dbReference type="Proteomes" id="UP000027265"/>
    </source>
</evidence>
<dbReference type="HOGENOM" id="CLU_458595_0_0_1"/>
<dbReference type="OrthoDB" id="8954335at2759"/>
<proteinExistence type="predicted"/>
<sequence>MASTSSGASRCTFASRMYSIPHSQRTFNVFDTVGLPEGKGGVMTDEAMTNLKNLVRDMDQGVNLLVYVVRGPRLVESTSNNYRTFYEAFCQKKVPIVVVVTGLENEDPMDAWWDQNVSTFRAYNMHFRGHACVTATRGKRDEQGPYAFDAEYEESKDKVWRLVEECSLPQPWKMEDGWLATFTKSIYNTLKLPNLLPITPSTNLDICLAEDPNKLVSLSSSYLDSTIRSQSVEKPRINVIVFGESGVGKSSVINMLSDKEIPPSDIAPISHDAAGRIFNTAMFIRSTPSVDLHLFETSGLDEKIDPAQSDPAILVKNLYKLVRSMDGGVNLLVYVIRANRIKQWTYTNYRIFFETFCQRQVPIVLVVNHLELEASVDEWWMRNSAVLRRYRMRFDGQACIVSTPGGDDKRVYQQQYDESKPKVTQLILQGYSSTPWKMERVGWTSMMLKSLYNGIAPMLPGVKPAVLVKTFYEVLCQIGGIPEDQARKMANDLAKELLHEEKEGAEAETRFVRSDTFHMKKTSVPSLRHQSEEVETDKRSLQDVKSTGRRRFGILPQKQK</sequence>
<dbReference type="EMBL" id="KL197711">
    <property type="protein sequence ID" value="KDQ62065.1"/>
    <property type="molecule type" value="Genomic_DNA"/>
</dbReference>
<dbReference type="InParanoid" id="A0A067Q7B1"/>
<organism evidence="2 3">
    <name type="scientific">Jaapia argillacea MUCL 33604</name>
    <dbReference type="NCBI Taxonomy" id="933084"/>
    <lineage>
        <taxon>Eukaryota</taxon>
        <taxon>Fungi</taxon>
        <taxon>Dikarya</taxon>
        <taxon>Basidiomycota</taxon>
        <taxon>Agaricomycotina</taxon>
        <taxon>Agaricomycetes</taxon>
        <taxon>Agaricomycetidae</taxon>
        <taxon>Jaapiales</taxon>
        <taxon>Jaapiaceae</taxon>
        <taxon>Jaapia</taxon>
    </lineage>
</organism>
<gene>
    <name evidence="2" type="ORF">JAAARDRAFT_189440</name>
</gene>
<reference evidence="3" key="1">
    <citation type="journal article" date="2014" name="Proc. Natl. Acad. Sci. U.S.A.">
        <title>Extensive sampling of basidiomycete genomes demonstrates inadequacy of the white-rot/brown-rot paradigm for wood decay fungi.</title>
        <authorList>
            <person name="Riley R."/>
            <person name="Salamov A.A."/>
            <person name="Brown D.W."/>
            <person name="Nagy L.G."/>
            <person name="Floudas D."/>
            <person name="Held B.W."/>
            <person name="Levasseur A."/>
            <person name="Lombard V."/>
            <person name="Morin E."/>
            <person name="Otillar R."/>
            <person name="Lindquist E.A."/>
            <person name="Sun H."/>
            <person name="LaButti K.M."/>
            <person name="Schmutz J."/>
            <person name="Jabbour D."/>
            <person name="Luo H."/>
            <person name="Baker S.E."/>
            <person name="Pisabarro A.G."/>
            <person name="Walton J.D."/>
            <person name="Blanchette R.A."/>
            <person name="Henrissat B."/>
            <person name="Martin F."/>
            <person name="Cullen D."/>
            <person name="Hibbett D.S."/>
            <person name="Grigoriev I.V."/>
        </authorList>
    </citation>
    <scope>NUCLEOTIDE SEQUENCE [LARGE SCALE GENOMIC DNA]</scope>
    <source>
        <strain evidence="3">MUCL 33604</strain>
    </source>
</reference>
<dbReference type="SUPFAM" id="SSF52540">
    <property type="entry name" value="P-loop containing nucleoside triphosphate hydrolases"/>
    <property type="match status" value="2"/>
</dbReference>
<keyword evidence="3" id="KW-1185">Reference proteome</keyword>
<name>A0A067Q7B1_9AGAM</name>
<evidence type="ECO:0000313" key="2">
    <source>
        <dbReference type="EMBL" id="KDQ62065.1"/>
    </source>
</evidence>
<dbReference type="AlphaFoldDB" id="A0A067Q7B1"/>
<dbReference type="PROSITE" id="PS00675">
    <property type="entry name" value="SIGMA54_INTERACT_1"/>
    <property type="match status" value="1"/>
</dbReference>
<feature type="region of interest" description="Disordered" evidence="1">
    <location>
        <begin position="522"/>
        <end position="560"/>
    </location>
</feature>
<dbReference type="InterPro" id="IPR025662">
    <property type="entry name" value="Sigma_54_int_dom_ATP-bd_1"/>
</dbReference>
<dbReference type="Gene3D" id="3.40.50.300">
    <property type="entry name" value="P-loop containing nucleotide triphosphate hydrolases"/>
    <property type="match status" value="2"/>
</dbReference>
<dbReference type="CDD" id="cd00882">
    <property type="entry name" value="Ras_like_GTPase"/>
    <property type="match status" value="1"/>
</dbReference>
<dbReference type="InterPro" id="IPR027417">
    <property type="entry name" value="P-loop_NTPase"/>
</dbReference>
<feature type="compositionally biased region" description="Basic and acidic residues" evidence="1">
    <location>
        <begin position="529"/>
        <end position="542"/>
    </location>
</feature>
<evidence type="ECO:0000256" key="1">
    <source>
        <dbReference type="SAM" id="MobiDB-lite"/>
    </source>
</evidence>